<evidence type="ECO:0000313" key="2">
    <source>
        <dbReference type="Ensembl" id="ENSSFAP00005030997.1"/>
    </source>
</evidence>
<accession>A0A672HPP6</accession>
<reference evidence="2" key="3">
    <citation type="submission" date="2025-09" db="UniProtKB">
        <authorList>
            <consortium name="Ensembl"/>
        </authorList>
    </citation>
    <scope>IDENTIFICATION</scope>
</reference>
<dbReference type="Pfam" id="PF00078">
    <property type="entry name" value="RVT_1"/>
    <property type="match status" value="1"/>
</dbReference>
<protein>
    <recommendedName>
        <fullName evidence="1">Reverse transcriptase domain-containing protein</fullName>
    </recommendedName>
</protein>
<dbReference type="Proteomes" id="UP000472267">
    <property type="component" value="Chromosome 5"/>
</dbReference>
<evidence type="ECO:0000313" key="3">
    <source>
        <dbReference type="Proteomes" id="UP000472267"/>
    </source>
</evidence>
<sequence length="392" mass="45238">MPLLIDEDQTGFLKNRQTQDNIMRALHLVEQINKRKISSVVLSLDAQKAFDSVGWEFLLLVMKRFGFSEEFIHCIQALYSSPTARIKVNGSLSNSIILQRGCRQGCPASPTLFNLFIEPLAQMIRQESNLNGIIVGGDEYKVSLYADDVLVTLRDPGSSVPLLMKMLKTYGEYSGYVLNIHKTQVMIFNYTPTQELIQKYSFNWHSPHIKYLGVNIPKNLSLLFDINYKDISQKIYNNLDGWDLLPLDFGGRIRAVKMNILPKLLYLFLSLPVEIPHKQFRDWNKHISRFIWGKKRPRVRFATLLLPGDRGGMALPSLRDYYVSAQLRPPVFWCNPSYVAKWKNIELSLTDTPIQSVLGRIDKEKEIFQTTSKWVNLSLKVWADTVKHFQLH</sequence>
<dbReference type="PROSITE" id="PS50878">
    <property type="entry name" value="RT_POL"/>
    <property type="match status" value="1"/>
</dbReference>
<dbReference type="CDD" id="cd01650">
    <property type="entry name" value="RT_nLTR_like"/>
    <property type="match status" value="1"/>
</dbReference>
<name>A0A672HPP6_SALFA</name>
<dbReference type="PANTHER" id="PTHR31635:SF196">
    <property type="entry name" value="REVERSE TRANSCRIPTASE DOMAIN-CONTAINING PROTEIN-RELATED"/>
    <property type="match status" value="1"/>
</dbReference>
<feature type="domain" description="Reverse transcriptase" evidence="1">
    <location>
        <begin position="1"/>
        <end position="216"/>
    </location>
</feature>
<reference evidence="2" key="1">
    <citation type="submission" date="2019-06" db="EMBL/GenBank/DDBJ databases">
        <authorList>
            <consortium name="Wellcome Sanger Institute Data Sharing"/>
        </authorList>
    </citation>
    <scope>NUCLEOTIDE SEQUENCE [LARGE SCALE GENOMIC DNA]</scope>
</reference>
<dbReference type="InterPro" id="IPR043502">
    <property type="entry name" value="DNA/RNA_pol_sf"/>
</dbReference>
<reference evidence="2" key="2">
    <citation type="submission" date="2025-08" db="UniProtKB">
        <authorList>
            <consortium name="Ensembl"/>
        </authorList>
    </citation>
    <scope>IDENTIFICATION</scope>
</reference>
<proteinExistence type="predicted"/>
<keyword evidence="3" id="KW-1185">Reference proteome</keyword>
<organism evidence="2 3">
    <name type="scientific">Salarias fasciatus</name>
    <name type="common">Jewelled blenny</name>
    <name type="synonym">Blennius fasciatus</name>
    <dbReference type="NCBI Taxonomy" id="181472"/>
    <lineage>
        <taxon>Eukaryota</taxon>
        <taxon>Metazoa</taxon>
        <taxon>Chordata</taxon>
        <taxon>Craniata</taxon>
        <taxon>Vertebrata</taxon>
        <taxon>Euteleostomi</taxon>
        <taxon>Actinopterygii</taxon>
        <taxon>Neopterygii</taxon>
        <taxon>Teleostei</taxon>
        <taxon>Neoteleostei</taxon>
        <taxon>Acanthomorphata</taxon>
        <taxon>Ovalentaria</taxon>
        <taxon>Blenniimorphae</taxon>
        <taxon>Blenniiformes</taxon>
        <taxon>Blennioidei</taxon>
        <taxon>Blenniidae</taxon>
        <taxon>Salariinae</taxon>
        <taxon>Salarias</taxon>
    </lineage>
</organism>
<dbReference type="InParanoid" id="A0A672HPP6"/>
<dbReference type="PANTHER" id="PTHR31635">
    <property type="entry name" value="REVERSE TRANSCRIPTASE DOMAIN-CONTAINING PROTEIN-RELATED"/>
    <property type="match status" value="1"/>
</dbReference>
<dbReference type="SUPFAM" id="SSF56672">
    <property type="entry name" value="DNA/RNA polymerases"/>
    <property type="match status" value="1"/>
</dbReference>
<dbReference type="InterPro" id="IPR000477">
    <property type="entry name" value="RT_dom"/>
</dbReference>
<evidence type="ECO:0000259" key="1">
    <source>
        <dbReference type="PROSITE" id="PS50878"/>
    </source>
</evidence>
<dbReference type="OMA" id="WANLNIS"/>
<dbReference type="AlphaFoldDB" id="A0A672HPP6"/>
<dbReference type="Ensembl" id="ENSSFAT00005032120.1">
    <property type="protein sequence ID" value="ENSSFAP00005030997.1"/>
    <property type="gene ID" value="ENSSFAG00005015741.1"/>
</dbReference>